<evidence type="ECO:0000256" key="7">
    <source>
        <dbReference type="ARBA" id="ARBA00022553"/>
    </source>
</evidence>
<feature type="domain" description="HPt" evidence="18">
    <location>
        <begin position="1"/>
        <end position="105"/>
    </location>
</feature>
<keyword evidence="10" id="KW-0418">Kinase</keyword>
<feature type="modified residue" description="Phosphohistidine" evidence="14">
    <location>
        <position position="48"/>
    </location>
</feature>
<evidence type="ECO:0000313" key="20">
    <source>
        <dbReference type="Proteomes" id="UP001597128"/>
    </source>
</evidence>
<dbReference type="InterPro" id="IPR051315">
    <property type="entry name" value="Bact_Chemotaxis_CheA"/>
</dbReference>
<dbReference type="PANTHER" id="PTHR43395">
    <property type="entry name" value="SENSOR HISTIDINE KINASE CHEA"/>
    <property type="match status" value="1"/>
</dbReference>
<keyword evidence="12" id="KW-0902">Two-component regulatory system</keyword>
<evidence type="ECO:0000256" key="15">
    <source>
        <dbReference type="SAM" id="MobiDB-lite"/>
    </source>
</evidence>
<evidence type="ECO:0000313" key="19">
    <source>
        <dbReference type="EMBL" id="MFD0912641.1"/>
    </source>
</evidence>
<evidence type="ECO:0000256" key="10">
    <source>
        <dbReference type="ARBA" id="ARBA00022777"/>
    </source>
</evidence>
<dbReference type="InterPro" id="IPR003594">
    <property type="entry name" value="HATPase_dom"/>
</dbReference>
<gene>
    <name evidence="19" type="ORF">ACFQ1Z_03685</name>
</gene>
<dbReference type="SMART" id="SM01231">
    <property type="entry name" value="H-kinase_dim"/>
    <property type="match status" value="1"/>
</dbReference>
<dbReference type="SUPFAM" id="SSF55052">
    <property type="entry name" value="CheY-binding domain of CheA"/>
    <property type="match status" value="1"/>
</dbReference>
<dbReference type="Proteomes" id="UP001597128">
    <property type="component" value="Unassembled WGS sequence"/>
</dbReference>
<dbReference type="CDD" id="cd00731">
    <property type="entry name" value="CheA_reg"/>
    <property type="match status" value="1"/>
</dbReference>
<dbReference type="PROSITE" id="PS50894">
    <property type="entry name" value="HPT"/>
    <property type="match status" value="1"/>
</dbReference>
<feature type="region of interest" description="Disordered" evidence="15">
    <location>
        <begin position="353"/>
        <end position="387"/>
    </location>
</feature>
<comment type="subcellular location">
    <subcellularLocation>
        <location evidence="2">Cytoplasm</location>
    </subcellularLocation>
</comment>
<dbReference type="InterPro" id="IPR004358">
    <property type="entry name" value="Sig_transdc_His_kin-like_C"/>
</dbReference>
<dbReference type="SUPFAM" id="SSF47384">
    <property type="entry name" value="Homodimeric domain of signal transducing histidine kinase"/>
    <property type="match status" value="1"/>
</dbReference>
<dbReference type="InterPro" id="IPR037006">
    <property type="entry name" value="CheA-like_homodim_sf"/>
</dbReference>
<dbReference type="SMART" id="SM00073">
    <property type="entry name" value="HPT"/>
    <property type="match status" value="1"/>
</dbReference>
<reference evidence="20" key="1">
    <citation type="journal article" date="2019" name="Int. J. Syst. Evol. Microbiol.">
        <title>The Global Catalogue of Microorganisms (GCM) 10K type strain sequencing project: providing services to taxonomists for standard genome sequencing and annotation.</title>
        <authorList>
            <consortium name="The Broad Institute Genomics Platform"/>
            <consortium name="The Broad Institute Genome Sequencing Center for Infectious Disease"/>
            <person name="Wu L."/>
            <person name="Ma J."/>
        </authorList>
    </citation>
    <scope>NUCLEOTIDE SEQUENCE [LARGE SCALE GENOMIC DNA]</scope>
    <source>
        <strain evidence="20">CCUG 58412</strain>
    </source>
</reference>
<dbReference type="SUPFAM" id="SSF50341">
    <property type="entry name" value="CheW-like"/>
    <property type="match status" value="1"/>
</dbReference>
<evidence type="ECO:0000256" key="11">
    <source>
        <dbReference type="ARBA" id="ARBA00022840"/>
    </source>
</evidence>
<evidence type="ECO:0000256" key="9">
    <source>
        <dbReference type="ARBA" id="ARBA00022741"/>
    </source>
</evidence>
<dbReference type="CDD" id="cd00088">
    <property type="entry name" value="HPT"/>
    <property type="match status" value="1"/>
</dbReference>
<dbReference type="Gene3D" id="3.30.565.10">
    <property type="entry name" value="Histidine kinase-like ATPase, C-terminal domain"/>
    <property type="match status" value="1"/>
</dbReference>
<dbReference type="InterPro" id="IPR015162">
    <property type="entry name" value="CheY-binding"/>
</dbReference>
<feature type="domain" description="Histidine kinase" evidence="16">
    <location>
        <begin position="428"/>
        <end position="634"/>
    </location>
</feature>
<dbReference type="InterPro" id="IPR008207">
    <property type="entry name" value="Sig_transdc_His_kin_Hpt_dom"/>
</dbReference>
<dbReference type="RefSeq" id="WP_379055760.1">
    <property type="nucleotide sequence ID" value="NZ_JBHTKB010000001.1"/>
</dbReference>
<dbReference type="Pfam" id="PF02895">
    <property type="entry name" value="H-kinase_dim"/>
    <property type="match status" value="1"/>
</dbReference>
<comment type="function">
    <text evidence="13">Involved in the transmission of sensory signals from the chemoreceptors to the flagellar motors. CheA is autophosphorylated; it can transfer its phosphate group to either CheB or CheY.</text>
</comment>
<dbReference type="Pfam" id="PF09078">
    <property type="entry name" value="CheY-binding"/>
    <property type="match status" value="1"/>
</dbReference>
<keyword evidence="9" id="KW-0547">Nucleotide-binding</keyword>
<dbReference type="InterPro" id="IPR005467">
    <property type="entry name" value="His_kinase_dom"/>
</dbReference>
<dbReference type="Pfam" id="PF01627">
    <property type="entry name" value="Hpt"/>
    <property type="match status" value="1"/>
</dbReference>
<evidence type="ECO:0000256" key="1">
    <source>
        <dbReference type="ARBA" id="ARBA00000085"/>
    </source>
</evidence>
<sequence>MTVDMSQFYEVFFDEAEELLAEAERLLLEINVDAPDIEELNAIFRAAHSIKGGAATFGFMDMTEITHVLENLLDKIRKQEMALTVEHVDAFLAAKDVIKMQVDGHRNGSDVDPEQVSDVSARLKSLSEGKAAAAPAETAPAAPAAAVNPQPPALTVSAEEQAQGIQLYDVGLPDVTEKDLGNLKDELELLGEVAVYQRADNRHALLIKTDSSTDDIVSICSFIVDPDALVIQIAGAQAAGTQAASAQPAAAEPAPAVAEVAVAAAEPEDPGYGFFTNEPDGSATQAPPAKDGRVAVAEEVGYGLFSNNGEEQQEEGYGFFAPFKPHPDAPKAQMIGDDNAAAALAKASAEAETTVAASAPAPEVKDERRAQARRESDKPAAQSAESSSIRVGIEKVDQLINLVGELVITQAMIEQRVNALDPADNEGLINSVSQLTRNTRDLQESVMSIRMMPMDFVFSRFPRMVRDLAGKLGKKVEFVTNGATTELDKSLIERIVDPLTHLVRNSVDHGIEKPEVRREMGKSEVGVLTLSAAHKGGSIVIEVTDDGGGLNRDRILAKAASNGLPVNESMSDSEVYSLIFAPGFSTAEVVTDVSGRGVGMDVVKRNISAMGGNIEIRSALGYGTTISISLPLTLAILDGMSVSLDKSLYVVPLNLIVETLQPRAEDLKTVTGEGLMVHVRGEYLPIIALHALFNHPTEITNPTEGVLLILEADGKKSALFVDRLVGQQQVVIKSLETNFKRIPGVSGATIMGDGSVALILDVPAITQMGQTTNYVTGGRSFADQDYSNLKNHINA</sequence>
<dbReference type="InterPro" id="IPR004105">
    <property type="entry name" value="CheA-like_dim"/>
</dbReference>
<dbReference type="InterPro" id="IPR036061">
    <property type="entry name" value="CheW-like_dom_sf"/>
</dbReference>
<keyword evidence="11" id="KW-0067">ATP-binding</keyword>
<dbReference type="InterPro" id="IPR002545">
    <property type="entry name" value="CheW-lke_dom"/>
</dbReference>
<dbReference type="PRINTS" id="PR00344">
    <property type="entry name" value="BCTRLSENSOR"/>
</dbReference>
<dbReference type="InterPro" id="IPR036641">
    <property type="entry name" value="HPT_dom_sf"/>
</dbReference>
<dbReference type="PROSITE" id="PS50851">
    <property type="entry name" value="CHEW"/>
    <property type="match status" value="1"/>
</dbReference>
<dbReference type="SUPFAM" id="SSF55874">
    <property type="entry name" value="ATPase domain of HSP90 chaperone/DNA topoisomerase II/histidine kinase"/>
    <property type="match status" value="1"/>
</dbReference>
<evidence type="ECO:0000256" key="12">
    <source>
        <dbReference type="ARBA" id="ARBA00023012"/>
    </source>
</evidence>
<dbReference type="SMART" id="SM00387">
    <property type="entry name" value="HATPase_c"/>
    <property type="match status" value="1"/>
</dbReference>
<evidence type="ECO:0000256" key="3">
    <source>
        <dbReference type="ARBA" id="ARBA00012438"/>
    </source>
</evidence>
<dbReference type="InterPro" id="IPR035891">
    <property type="entry name" value="CheY-binding_CheA"/>
</dbReference>
<evidence type="ECO:0000256" key="2">
    <source>
        <dbReference type="ARBA" id="ARBA00004496"/>
    </source>
</evidence>
<dbReference type="PROSITE" id="PS50109">
    <property type="entry name" value="HIS_KIN"/>
    <property type="match status" value="1"/>
</dbReference>
<evidence type="ECO:0000256" key="8">
    <source>
        <dbReference type="ARBA" id="ARBA00022679"/>
    </source>
</evidence>
<comment type="catalytic activity">
    <reaction evidence="1">
        <text>ATP + protein L-histidine = ADP + protein N-phospho-L-histidine.</text>
        <dbReference type="EC" id="2.7.13.3"/>
    </reaction>
</comment>
<evidence type="ECO:0000256" key="6">
    <source>
        <dbReference type="ARBA" id="ARBA00022500"/>
    </source>
</evidence>
<organism evidence="19 20">
    <name type="scientific">Methylophilus luteus</name>
    <dbReference type="NCBI Taxonomy" id="640108"/>
    <lineage>
        <taxon>Bacteria</taxon>
        <taxon>Pseudomonadati</taxon>
        <taxon>Pseudomonadota</taxon>
        <taxon>Betaproteobacteria</taxon>
        <taxon>Nitrosomonadales</taxon>
        <taxon>Methylophilaceae</taxon>
        <taxon>Methylophilus</taxon>
    </lineage>
</organism>
<name>A0ABW3F744_9PROT</name>
<dbReference type="EC" id="2.7.13.3" evidence="3"/>
<dbReference type="InterPro" id="IPR036097">
    <property type="entry name" value="HisK_dim/P_sf"/>
</dbReference>
<keyword evidence="8" id="KW-0808">Transferase</keyword>
<feature type="domain" description="CheW-like" evidence="17">
    <location>
        <begin position="636"/>
        <end position="771"/>
    </location>
</feature>
<evidence type="ECO:0000256" key="14">
    <source>
        <dbReference type="PROSITE-ProRule" id="PRU00110"/>
    </source>
</evidence>
<evidence type="ECO:0000259" key="16">
    <source>
        <dbReference type="PROSITE" id="PS50109"/>
    </source>
</evidence>
<dbReference type="Gene3D" id="1.10.287.560">
    <property type="entry name" value="Histidine kinase CheA-like, homodimeric domain"/>
    <property type="match status" value="1"/>
</dbReference>
<evidence type="ECO:0000256" key="13">
    <source>
        <dbReference type="ARBA" id="ARBA00035100"/>
    </source>
</evidence>
<accession>A0ABW3F744</accession>
<keyword evidence="20" id="KW-1185">Reference proteome</keyword>
<dbReference type="InterPro" id="IPR036890">
    <property type="entry name" value="HATPase_C_sf"/>
</dbReference>
<dbReference type="CDD" id="cd16916">
    <property type="entry name" value="HATPase_CheA-like"/>
    <property type="match status" value="1"/>
</dbReference>
<proteinExistence type="predicted"/>
<dbReference type="Gene3D" id="1.20.120.160">
    <property type="entry name" value="HPT domain"/>
    <property type="match status" value="1"/>
</dbReference>
<dbReference type="PANTHER" id="PTHR43395:SF10">
    <property type="entry name" value="CHEMOTAXIS PROTEIN CHEA"/>
    <property type="match status" value="1"/>
</dbReference>
<protein>
    <recommendedName>
        <fullName evidence="4">Chemotaxis protein CheA</fullName>
        <ecNumber evidence="3">2.7.13.3</ecNumber>
    </recommendedName>
</protein>
<keyword evidence="7 14" id="KW-0597">Phosphoprotein</keyword>
<dbReference type="Pfam" id="PF02518">
    <property type="entry name" value="HATPase_c"/>
    <property type="match status" value="1"/>
</dbReference>
<comment type="caution">
    <text evidence="19">The sequence shown here is derived from an EMBL/GenBank/DDBJ whole genome shotgun (WGS) entry which is preliminary data.</text>
</comment>
<keyword evidence="6" id="KW-0145">Chemotaxis</keyword>
<dbReference type="EMBL" id="JBHTKB010000001">
    <property type="protein sequence ID" value="MFD0912641.1"/>
    <property type="molecule type" value="Genomic_DNA"/>
</dbReference>
<keyword evidence="5" id="KW-0963">Cytoplasm</keyword>
<evidence type="ECO:0000259" key="17">
    <source>
        <dbReference type="PROSITE" id="PS50851"/>
    </source>
</evidence>
<evidence type="ECO:0000256" key="5">
    <source>
        <dbReference type="ARBA" id="ARBA00022490"/>
    </source>
</evidence>
<dbReference type="Pfam" id="PF01584">
    <property type="entry name" value="CheW"/>
    <property type="match status" value="1"/>
</dbReference>
<feature type="compositionally biased region" description="Basic and acidic residues" evidence="15">
    <location>
        <begin position="363"/>
        <end position="378"/>
    </location>
</feature>
<dbReference type="Gene3D" id="3.30.70.400">
    <property type="entry name" value="CheY-binding domain of CheA"/>
    <property type="match status" value="1"/>
</dbReference>
<dbReference type="SUPFAM" id="SSF47226">
    <property type="entry name" value="Histidine-containing phosphotransfer domain, HPT domain"/>
    <property type="match status" value="1"/>
</dbReference>
<dbReference type="SMART" id="SM00260">
    <property type="entry name" value="CheW"/>
    <property type="match status" value="1"/>
</dbReference>
<evidence type="ECO:0000256" key="4">
    <source>
        <dbReference type="ARBA" id="ARBA00021495"/>
    </source>
</evidence>
<dbReference type="Gene3D" id="2.30.30.40">
    <property type="entry name" value="SH3 Domains"/>
    <property type="match status" value="1"/>
</dbReference>
<evidence type="ECO:0000259" key="18">
    <source>
        <dbReference type="PROSITE" id="PS50894"/>
    </source>
</evidence>
<feature type="compositionally biased region" description="Low complexity" evidence="15">
    <location>
        <begin position="353"/>
        <end position="362"/>
    </location>
</feature>